<keyword evidence="5" id="KW-0255">Endonuclease</keyword>
<evidence type="ECO:0000256" key="4">
    <source>
        <dbReference type="SAM" id="SignalP"/>
    </source>
</evidence>
<feature type="signal peptide" evidence="4">
    <location>
        <begin position="1"/>
        <end position="19"/>
    </location>
</feature>
<dbReference type="SUPFAM" id="SSF54060">
    <property type="entry name" value="His-Me finger endonucleases"/>
    <property type="match status" value="1"/>
</dbReference>
<keyword evidence="2" id="KW-0540">Nuclease</keyword>
<name>A0ABS3PZ63_9FLAO</name>
<keyword evidence="4" id="KW-0732">Signal</keyword>
<gene>
    <name evidence="5" type="ORF">J4N46_07580</name>
</gene>
<dbReference type="PANTHER" id="PTHR33607:SF2">
    <property type="entry name" value="ENDONUCLEASE-1"/>
    <property type="match status" value="1"/>
</dbReference>
<accession>A0ABS3PZ63</accession>
<evidence type="ECO:0000313" key="5">
    <source>
        <dbReference type="EMBL" id="MBO1884283.1"/>
    </source>
</evidence>
<evidence type="ECO:0000256" key="2">
    <source>
        <dbReference type="ARBA" id="ARBA00022722"/>
    </source>
</evidence>
<reference evidence="5 6" key="1">
    <citation type="submission" date="2021-03" db="EMBL/GenBank/DDBJ databases">
        <title>Isolation and description of Capnocytophaga bilenii sp. nov., a novel Capnocytophaga species, isolated from a gingivitis subject.</title>
        <authorList>
            <person name="Antezack A."/>
            <person name="Monnet-Corti V."/>
            <person name="La Scola B."/>
        </authorList>
    </citation>
    <scope>NUCLEOTIDE SEQUENCE [LARGE SCALE GENOMIC DNA]</scope>
    <source>
        <strain evidence="5 6">Marseille-Q4570</strain>
    </source>
</reference>
<dbReference type="EMBL" id="JAGDYP010000005">
    <property type="protein sequence ID" value="MBO1884283.1"/>
    <property type="molecule type" value="Genomic_DNA"/>
</dbReference>
<keyword evidence="3" id="KW-0378">Hydrolase</keyword>
<evidence type="ECO:0000313" key="6">
    <source>
        <dbReference type="Proteomes" id="UP000681610"/>
    </source>
</evidence>
<organism evidence="5 6">
    <name type="scientific">Capnocytophaga bilenii</name>
    <dbReference type="NCBI Taxonomy" id="2819369"/>
    <lineage>
        <taxon>Bacteria</taxon>
        <taxon>Pseudomonadati</taxon>
        <taxon>Bacteroidota</taxon>
        <taxon>Flavobacteriia</taxon>
        <taxon>Flavobacteriales</taxon>
        <taxon>Flavobacteriaceae</taxon>
        <taxon>Capnocytophaga</taxon>
    </lineage>
</organism>
<dbReference type="GO" id="GO:0004519">
    <property type="term" value="F:endonuclease activity"/>
    <property type="evidence" value="ECO:0007669"/>
    <property type="project" value="UniProtKB-KW"/>
</dbReference>
<feature type="chain" id="PRO_5045088449" evidence="4">
    <location>
        <begin position="20"/>
        <end position="244"/>
    </location>
</feature>
<dbReference type="Pfam" id="PF04231">
    <property type="entry name" value="Endonuclease_1"/>
    <property type="match status" value="1"/>
</dbReference>
<sequence>MKKLTFLLFLTIFVACSSAQKSAKTAIKVPDALKSYYKEIDFTKTGKALYDDLAVLTISKHTHFLTYKQRHKYLYKCDASLTHPENVVLVYTGEERFWKEYEGNKNYEPTTFNTEHIYPRSKIVTEAVTDLHHLRVCDKKVNTRRSNHPFTEGKGAAKLHHKAWYPGDEWKGDVARMIFYLNLRYNEEINEDISTGGLDLLLKWNEEDPVSDFEHQRNNVIEGAQGNRNPFIDFPQLARTVFQH</sequence>
<dbReference type="PROSITE" id="PS51257">
    <property type="entry name" value="PROKAR_LIPOPROTEIN"/>
    <property type="match status" value="1"/>
</dbReference>
<dbReference type="RefSeq" id="WP_208058808.1">
    <property type="nucleotide sequence ID" value="NZ_JAGDYP010000005.1"/>
</dbReference>
<keyword evidence="6" id="KW-1185">Reference proteome</keyword>
<dbReference type="InterPro" id="IPR007346">
    <property type="entry name" value="Endonuclease-I"/>
</dbReference>
<protein>
    <submittedName>
        <fullName evidence="5">Endonuclease</fullName>
    </submittedName>
</protein>
<dbReference type="InterPro" id="IPR044925">
    <property type="entry name" value="His-Me_finger_sf"/>
</dbReference>
<proteinExistence type="inferred from homology"/>
<dbReference type="Proteomes" id="UP000681610">
    <property type="component" value="Unassembled WGS sequence"/>
</dbReference>
<evidence type="ECO:0000256" key="1">
    <source>
        <dbReference type="ARBA" id="ARBA00006429"/>
    </source>
</evidence>
<evidence type="ECO:0000256" key="3">
    <source>
        <dbReference type="ARBA" id="ARBA00022801"/>
    </source>
</evidence>
<comment type="caution">
    <text evidence="5">The sequence shown here is derived from an EMBL/GenBank/DDBJ whole genome shotgun (WGS) entry which is preliminary data.</text>
</comment>
<dbReference type="PANTHER" id="PTHR33607">
    <property type="entry name" value="ENDONUCLEASE-1"/>
    <property type="match status" value="1"/>
</dbReference>
<comment type="similarity">
    <text evidence="1">Belongs to the EndA/NucM nuclease family.</text>
</comment>